<evidence type="ECO:0000259" key="10">
    <source>
        <dbReference type="Pfam" id="PF01699"/>
    </source>
</evidence>
<dbReference type="PANTHER" id="PTHR12266:SF0">
    <property type="entry name" value="MITOCHONDRIAL SODIUM_CALCIUM EXCHANGER PROTEIN"/>
    <property type="match status" value="1"/>
</dbReference>
<organism evidence="11">
    <name type="scientific">Oppiella nova</name>
    <dbReference type="NCBI Taxonomy" id="334625"/>
    <lineage>
        <taxon>Eukaryota</taxon>
        <taxon>Metazoa</taxon>
        <taxon>Ecdysozoa</taxon>
        <taxon>Arthropoda</taxon>
        <taxon>Chelicerata</taxon>
        <taxon>Arachnida</taxon>
        <taxon>Acari</taxon>
        <taxon>Acariformes</taxon>
        <taxon>Sarcoptiformes</taxon>
        <taxon>Oribatida</taxon>
        <taxon>Brachypylina</taxon>
        <taxon>Oppioidea</taxon>
        <taxon>Oppiidae</taxon>
        <taxon>Oppiella</taxon>
    </lineage>
</organism>
<evidence type="ECO:0000313" key="12">
    <source>
        <dbReference type="Proteomes" id="UP000728032"/>
    </source>
</evidence>
<dbReference type="OrthoDB" id="407410at2759"/>
<dbReference type="Pfam" id="PF01699">
    <property type="entry name" value="Na_Ca_ex"/>
    <property type="match status" value="1"/>
</dbReference>
<keyword evidence="4" id="KW-0109">Calcium transport</keyword>
<feature type="non-terminal residue" evidence="11">
    <location>
        <position position="1"/>
    </location>
</feature>
<dbReference type="AlphaFoldDB" id="A0A7R9QSS5"/>
<dbReference type="GO" id="GO:0016020">
    <property type="term" value="C:membrane"/>
    <property type="evidence" value="ECO:0007669"/>
    <property type="project" value="UniProtKB-SubCell"/>
</dbReference>
<dbReference type="InterPro" id="IPR051359">
    <property type="entry name" value="CaCA_antiporter"/>
</dbReference>
<dbReference type="Proteomes" id="UP000728032">
    <property type="component" value="Unassembled WGS sequence"/>
</dbReference>
<evidence type="ECO:0000256" key="6">
    <source>
        <dbReference type="ARBA" id="ARBA00022989"/>
    </source>
</evidence>
<keyword evidence="4" id="KW-0406">Ion transport</keyword>
<feature type="region of interest" description="Disordered" evidence="8">
    <location>
        <begin position="131"/>
        <end position="183"/>
    </location>
</feature>
<dbReference type="GO" id="GO:0006874">
    <property type="term" value="P:intracellular calcium ion homeostasis"/>
    <property type="evidence" value="ECO:0007669"/>
    <property type="project" value="TreeGrafter"/>
</dbReference>
<evidence type="ECO:0000313" key="11">
    <source>
        <dbReference type="EMBL" id="CAD7655411.1"/>
    </source>
</evidence>
<sequence length="183" mass="20288">MSGAVSDIENTKTFTQYSREFNIGVTFLAFGNGAPDIFSSIAAIRQSNPQLVVGELYGAGIFVTTVVAGTIFILSDFKPMARPLCRDIVFYVLTTFLSSAPKPDQSTDEPPAEMPGRVKKLVFSRTYFGQTSKTKRPSIKDMEDDNYEGFRDIGVTSPQRRRTLSNIHQPFQNGGHRKSTVFS</sequence>
<dbReference type="InterPro" id="IPR004837">
    <property type="entry name" value="NaCa_Exmemb"/>
</dbReference>
<evidence type="ECO:0000256" key="5">
    <source>
        <dbReference type="ARBA" id="ARBA00022692"/>
    </source>
</evidence>
<dbReference type="EMBL" id="CAJPVJ010009447">
    <property type="protein sequence ID" value="CAG2172598.1"/>
    <property type="molecule type" value="Genomic_DNA"/>
</dbReference>
<accession>A0A7R9QSS5</accession>
<feature type="domain" description="Sodium/calcium exchanger membrane region" evidence="10">
    <location>
        <begin position="20"/>
        <end position="97"/>
    </location>
</feature>
<evidence type="ECO:0000256" key="8">
    <source>
        <dbReference type="SAM" id="MobiDB-lite"/>
    </source>
</evidence>
<evidence type="ECO:0000256" key="2">
    <source>
        <dbReference type="ARBA" id="ARBA00022448"/>
    </source>
</evidence>
<dbReference type="PANTHER" id="PTHR12266">
    <property type="entry name" value="NA+/CA2+ K+ INDEPENDENT EXCHANGER"/>
    <property type="match status" value="1"/>
</dbReference>
<dbReference type="Gene3D" id="1.20.1420.30">
    <property type="entry name" value="NCX, central ion-binding region"/>
    <property type="match status" value="1"/>
</dbReference>
<keyword evidence="3" id="KW-0050">Antiport</keyword>
<evidence type="ECO:0000256" key="3">
    <source>
        <dbReference type="ARBA" id="ARBA00022449"/>
    </source>
</evidence>
<dbReference type="GO" id="GO:0005432">
    <property type="term" value="F:calcium:sodium antiporter activity"/>
    <property type="evidence" value="ECO:0007669"/>
    <property type="project" value="TreeGrafter"/>
</dbReference>
<keyword evidence="6 9" id="KW-1133">Transmembrane helix</keyword>
<keyword evidence="12" id="KW-1185">Reference proteome</keyword>
<keyword evidence="2" id="KW-0813">Transport</keyword>
<dbReference type="InterPro" id="IPR044880">
    <property type="entry name" value="NCX_ion-bd_dom_sf"/>
</dbReference>
<keyword evidence="7 9" id="KW-0472">Membrane</keyword>
<dbReference type="EMBL" id="OC924272">
    <property type="protein sequence ID" value="CAD7655411.1"/>
    <property type="molecule type" value="Genomic_DNA"/>
</dbReference>
<keyword evidence="5 9" id="KW-0812">Transmembrane</keyword>
<protein>
    <recommendedName>
        <fullName evidence="10">Sodium/calcium exchanger membrane region domain-containing protein</fullName>
    </recommendedName>
</protein>
<name>A0A7R9QSS5_9ACAR</name>
<comment type="subcellular location">
    <subcellularLocation>
        <location evidence="1">Membrane</location>
        <topology evidence="1">Multi-pass membrane protein</topology>
    </subcellularLocation>
</comment>
<proteinExistence type="predicted"/>
<evidence type="ECO:0000256" key="9">
    <source>
        <dbReference type="SAM" id="Phobius"/>
    </source>
</evidence>
<reference evidence="11" key="1">
    <citation type="submission" date="2020-11" db="EMBL/GenBank/DDBJ databases">
        <authorList>
            <person name="Tran Van P."/>
        </authorList>
    </citation>
    <scope>NUCLEOTIDE SEQUENCE</scope>
</reference>
<evidence type="ECO:0000256" key="7">
    <source>
        <dbReference type="ARBA" id="ARBA00023136"/>
    </source>
</evidence>
<feature type="transmembrane region" description="Helical" evidence="9">
    <location>
        <begin position="56"/>
        <end position="74"/>
    </location>
</feature>
<keyword evidence="4" id="KW-0106">Calcium</keyword>
<feature type="transmembrane region" description="Helical" evidence="9">
    <location>
        <begin position="21"/>
        <end position="44"/>
    </location>
</feature>
<evidence type="ECO:0000256" key="1">
    <source>
        <dbReference type="ARBA" id="ARBA00004141"/>
    </source>
</evidence>
<gene>
    <name evidence="11" type="ORF">ONB1V03_LOCUS12054</name>
</gene>
<evidence type="ECO:0000256" key="4">
    <source>
        <dbReference type="ARBA" id="ARBA00022568"/>
    </source>
</evidence>